<gene>
    <name evidence="2" type="ORF">P0Y58_18275</name>
</gene>
<dbReference type="InterPro" id="IPR037401">
    <property type="entry name" value="SnoaL-like"/>
</dbReference>
<reference evidence="2" key="1">
    <citation type="submission" date="2023-03" db="EMBL/GenBank/DDBJ databases">
        <title>Andean soil-derived lignocellulolytic bacterial consortium as a source of novel taxa and putative plastic-active enzymes.</title>
        <authorList>
            <person name="Diaz-Garcia L."/>
            <person name="Chuvochina M."/>
            <person name="Feuerriegel G."/>
            <person name="Bunk B."/>
            <person name="Sproer C."/>
            <person name="Streit W.R."/>
            <person name="Rodriguez L.M."/>
            <person name="Overmann J."/>
            <person name="Jimenez D.J."/>
        </authorList>
    </citation>
    <scope>NUCLEOTIDE SEQUENCE</scope>
    <source>
        <strain evidence="2">MAG 876</strain>
    </source>
</reference>
<dbReference type="SUPFAM" id="SSF54427">
    <property type="entry name" value="NTF2-like"/>
    <property type="match status" value="1"/>
</dbReference>
<feature type="domain" description="SnoaL-like" evidence="1">
    <location>
        <begin position="13"/>
        <end position="146"/>
    </location>
</feature>
<dbReference type="InterPro" id="IPR032710">
    <property type="entry name" value="NTF2-like_dom_sf"/>
</dbReference>
<name>A0AAJ5WEA0_9PSED</name>
<dbReference type="Gene3D" id="3.10.450.50">
    <property type="match status" value="1"/>
</dbReference>
<proteinExistence type="predicted"/>
<sequence>MNAIVELQARLQRFESQQAIRVCINRYMELCDQLDASTPLDELAGLFSREALWEGKGAKYAASFGGYSGREAIRAMFATYMKTPAHFALNVHFLTSEVIEVDGEQGMGRWVMLQTSTFADGASHLNAARLTVGFAFEEGQWRIAHFQTENLYSRPVTQWNSDAPLPVPDKT</sequence>
<evidence type="ECO:0000313" key="3">
    <source>
        <dbReference type="Proteomes" id="UP001216329"/>
    </source>
</evidence>
<dbReference type="EMBL" id="CP119325">
    <property type="protein sequence ID" value="WEK28853.1"/>
    <property type="molecule type" value="Genomic_DNA"/>
</dbReference>
<dbReference type="Proteomes" id="UP001216329">
    <property type="component" value="Chromosome"/>
</dbReference>
<accession>A0AAJ5WEA0</accession>
<evidence type="ECO:0000259" key="1">
    <source>
        <dbReference type="Pfam" id="PF13577"/>
    </source>
</evidence>
<dbReference type="Pfam" id="PF13577">
    <property type="entry name" value="SnoaL_4"/>
    <property type="match status" value="1"/>
</dbReference>
<dbReference type="AlphaFoldDB" id="A0AAJ5WEA0"/>
<evidence type="ECO:0000313" key="2">
    <source>
        <dbReference type="EMBL" id="WEK28853.1"/>
    </source>
</evidence>
<organism evidence="2 3">
    <name type="scientific">Candidatus Pseudomonas phytovorans</name>
    <dbReference type="NCBI Taxonomy" id="3121377"/>
    <lineage>
        <taxon>Bacteria</taxon>
        <taxon>Pseudomonadati</taxon>
        <taxon>Pseudomonadota</taxon>
        <taxon>Gammaproteobacteria</taxon>
        <taxon>Pseudomonadales</taxon>
        <taxon>Pseudomonadaceae</taxon>
        <taxon>Pseudomonas</taxon>
    </lineage>
</organism>
<protein>
    <submittedName>
        <fullName evidence="2">Nuclear transport factor 2 family protein</fullName>
    </submittedName>
</protein>